<reference evidence="1" key="1">
    <citation type="submission" date="2020-11" db="EMBL/GenBank/DDBJ databases">
        <authorList>
            <person name="Tran Van P."/>
        </authorList>
    </citation>
    <scope>NUCLEOTIDE SEQUENCE</scope>
</reference>
<accession>A0A7R9HL77</accession>
<sequence length="73" mass="7962">MGSDEKSNSHCIRVSVVVYNFTNGLEDCCVAFKKRVIDGGGLLAPPLPPRLKGRAVSLQSGKLMRVDGFRLEK</sequence>
<dbReference type="EMBL" id="OB793206">
    <property type="protein sequence ID" value="CAD7426473.1"/>
    <property type="molecule type" value="Genomic_DNA"/>
</dbReference>
<dbReference type="AlphaFoldDB" id="A0A7R9HL77"/>
<evidence type="ECO:0000313" key="1">
    <source>
        <dbReference type="EMBL" id="CAD7426473.1"/>
    </source>
</evidence>
<organism evidence="1">
    <name type="scientific">Timema monikensis</name>
    <dbReference type="NCBI Taxonomy" id="170555"/>
    <lineage>
        <taxon>Eukaryota</taxon>
        <taxon>Metazoa</taxon>
        <taxon>Ecdysozoa</taxon>
        <taxon>Arthropoda</taxon>
        <taxon>Hexapoda</taxon>
        <taxon>Insecta</taxon>
        <taxon>Pterygota</taxon>
        <taxon>Neoptera</taxon>
        <taxon>Polyneoptera</taxon>
        <taxon>Phasmatodea</taxon>
        <taxon>Timematodea</taxon>
        <taxon>Timematoidea</taxon>
        <taxon>Timematidae</taxon>
        <taxon>Timema</taxon>
    </lineage>
</organism>
<proteinExistence type="predicted"/>
<protein>
    <submittedName>
        <fullName evidence="1">Uncharacterized protein</fullName>
    </submittedName>
</protein>
<gene>
    <name evidence="1" type="ORF">TMSB3V08_LOCUS3358</name>
</gene>
<name>A0A7R9HL77_9NEOP</name>